<feature type="domain" description="N-acetyltransferase" evidence="1">
    <location>
        <begin position="102"/>
        <end position="230"/>
    </location>
</feature>
<dbReference type="InterPro" id="IPR013653">
    <property type="entry name" value="GCN5-like_dom"/>
</dbReference>
<dbReference type="InterPro" id="IPR000182">
    <property type="entry name" value="GNAT_dom"/>
</dbReference>
<dbReference type="InterPro" id="IPR016181">
    <property type="entry name" value="Acyl_CoA_acyltransferase"/>
</dbReference>
<dbReference type="Proteomes" id="UP000830454">
    <property type="component" value="Chromosome"/>
</dbReference>
<dbReference type="Gene3D" id="3.40.630.30">
    <property type="match status" value="1"/>
</dbReference>
<name>A0ABY4HL15_9FLAO</name>
<dbReference type="GO" id="GO:0016746">
    <property type="term" value="F:acyltransferase activity"/>
    <property type="evidence" value="ECO:0007669"/>
    <property type="project" value="UniProtKB-KW"/>
</dbReference>
<reference evidence="2" key="1">
    <citation type="submission" date="2021-12" db="EMBL/GenBank/DDBJ databases">
        <authorList>
            <person name="Cha I.-T."/>
            <person name="Lee K.-E."/>
            <person name="Park S.-J."/>
        </authorList>
    </citation>
    <scope>NUCLEOTIDE SEQUENCE</scope>
    <source>
        <strain evidence="2">YSM-43</strain>
    </source>
</reference>
<reference evidence="2" key="2">
    <citation type="submission" date="2022-04" db="EMBL/GenBank/DDBJ databases">
        <title>Complete Genome Sequence of Flavobacterium sediminilitoris YSM-43, Isolated from a Tidal Sediment.</title>
        <authorList>
            <person name="Lee P.A."/>
        </authorList>
    </citation>
    <scope>NUCLEOTIDE SEQUENCE</scope>
    <source>
        <strain evidence="2">YSM-43</strain>
    </source>
</reference>
<keyword evidence="2" id="KW-0808">Transferase</keyword>
<evidence type="ECO:0000313" key="3">
    <source>
        <dbReference type="Proteomes" id="UP000830454"/>
    </source>
</evidence>
<accession>A0ABY4HL15</accession>
<dbReference type="CDD" id="cd04301">
    <property type="entry name" value="NAT_SF"/>
    <property type="match status" value="1"/>
</dbReference>
<dbReference type="RefSeq" id="WP_246916138.1">
    <property type="nucleotide sequence ID" value="NZ_CP090145.1"/>
</dbReference>
<keyword evidence="3" id="KW-1185">Reference proteome</keyword>
<organism evidence="2 3">
    <name type="scientific">Flavobacterium sediminilitoris</name>
    <dbReference type="NCBI Taxonomy" id="2024526"/>
    <lineage>
        <taxon>Bacteria</taxon>
        <taxon>Pseudomonadati</taxon>
        <taxon>Bacteroidota</taxon>
        <taxon>Flavobacteriia</taxon>
        <taxon>Flavobacteriales</taxon>
        <taxon>Flavobacteriaceae</taxon>
        <taxon>Flavobacterium</taxon>
    </lineage>
</organism>
<dbReference type="SUPFAM" id="SSF55729">
    <property type="entry name" value="Acyl-CoA N-acyltransferases (Nat)"/>
    <property type="match status" value="1"/>
</dbReference>
<dbReference type="PROSITE" id="PS51186">
    <property type="entry name" value="GNAT"/>
    <property type="match status" value="1"/>
</dbReference>
<proteinExistence type="predicted"/>
<dbReference type="EMBL" id="CP090145">
    <property type="protein sequence ID" value="UOX33552.1"/>
    <property type="molecule type" value="Genomic_DNA"/>
</dbReference>
<protein>
    <submittedName>
        <fullName evidence="2">GNAT family N-acetyltransferase</fullName>
        <ecNumber evidence="2">2.3.1.-</ecNumber>
    </submittedName>
</protein>
<dbReference type="PANTHER" id="PTHR31143">
    <property type="match status" value="1"/>
</dbReference>
<evidence type="ECO:0000313" key="2">
    <source>
        <dbReference type="EMBL" id="UOX33552.1"/>
    </source>
</evidence>
<keyword evidence="2" id="KW-0012">Acyltransferase</keyword>
<sequence>MKNEEQKLDNPVWYSLTETQMPFAVEYNNIKFYKPNYCSFGGFTDLDKTLAGCDQYSTLTTNFYIVGPKPEFSESLKINKELVCNQMITSTPINIEIKETIIELQTNNETDLFNLVNLVQPGYFKKETSQLGSYYGIYKDNQLVAVAGERMKMNTYTEVSAIVTHPEHTGKGYAKQLIAHVTNKILNENKIPYLHVVENNIDAIKLYEKLGFLTRRKISFWNLTMNDNSET</sequence>
<dbReference type="EC" id="2.3.1.-" evidence="2"/>
<dbReference type="InterPro" id="IPR027365">
    <property type="entry name" value="GNAT_acetyltra_YdfB-like"/>
</dbReference>
<evidence type="ECO:0000259" key="1">
    <source>
        <dbReference type="PROSITE" id="PS51186"/>
    </source>
</evidence>
<dbReference type="PANTHER" id="PTHR31143:SF2">
    <property type="entry name" value="FR47-LIKE DOMAIN-CONTAINING PROTEIN-RELATED"/>
    <property type="match status" value="1"/>
</dbReference>
<gene>
    <name evidence="2" type="ORF">LXD69_16150</name>
</gene>
<dbReference type="Pfam" id="PF08445">
    <property type="entry name" value="FR47"/>
    <property type="match status" value="1"/>
</dbReference>